<proteinExistence type="predicted"/>
<accession>A0A0G1DJG9</accession>
<protein>
    <submittedName>
        <fullName evidence="1">Uncharacterized protein</fullName>
    </submittedName>
</protein>
<sequence length="285" mass="32246">MSVLSRLEAERHYIIRADEIATRLTRIESNLPLITDERVNKQDNIAKHVIVRSIIAGDFSGTNISESVIVDSQLTGNFNGADLTETDFIDTGFKGDFIGCPNSGSYYRRCDISGAKFNQRVPRSVAIDDLKIKRLTGIVIFCARVEESMFESDDFAVFMPVNFKLKELEIPFLARLYFDGIRKKLGLISTQDLLVGNSDFSEDRIWSGFIYTMPREQVEIRQLIIERMVQAHGQSSEFKIADPLEIRVQDQGLTLRPARPLDIVKIEHNLAGIHGQIRESIAPII</sequence>
<dbReference type="STRING" id="1618443.UV73_C0005G0091"/>
<comment type="caution">
    <text evidence="1">The sequence shown here is derived from an EMBL/GenBank/DDBJ whole genome shotgun (WGS) entry which is preliminary data.</text>
</comment>
<dbReference type="Gene3D" id="2.160.20.80">
    <property type="entry name" value="E3 ubiquitin-protein ligase SopA"/>
    <property type="match status" value="1"/>
</dbReference>
<evidence type="ECO:0000313" key="2">
    <source>
        <dbReference type="Proteomes" id="UP000034894"/>
    </source>
</evidence>
<dbReference type="Proteomes" id="UP000034894">
    <property type="component" value="Unassembled WGS sequence"/>
</dbReference>
<organism evidence="1 2">
    <name type="scientific">Candidatus Gottesmanbacteria bacterium GW2011_GWA2_43_14</name>
    <dbReference type="NCBI Taxonomy" id="1618443"/>
    <lineage>
        <taxon>Bacteria</taxon>
        <taxon>Candidatus Gottesmaniibacteriota</taxon>
    </lineage>
</organism>
<dbReference type="AlphaFoldDB" id="A0A0G1DJG9"/>
<evidence type="ECO:0000313" key="1">
    <source>
        <dbReference type="EMBL" id="KKS97814.1"/>
    </source>
</evidence>
<name>A0A0G1DJG9_9BACT</name>
<reference evidence="1 2" key="1">
    <citation type="journal article" date="2015" name="Nature">
        <title>rRNA introns, odd ribosomes, and small enigmatic genomes across a large radiation of phyla.</title>
        <authorList>
            <person name="Brown C.T."/>
            <person name="Hug L.A."/>
            <person name="Thomas B.C."/>
            <person name="Sharon I."/>
            <person name="Castelle C.J."/>
            <person name="Singh A."/>
            <person name="Wilkins M.J."/>
            <person name="Williams K.H."/>
            <person name="Banfield J.F."/>
        </authorList>
    </citation>
    <scope>NUCLEOTIDE SEQUENCE [LARGE SCALE GENOMIC DNA]</scope>
</reference>
<dbReference type="SUPFAM" id="SSF141571">
    <property type="entry name" value="Pentapeptide repeat-like"/>
    <property type="match status" value="1"/>
</dbReference>
<dbReference type="EMBL" id="LCFP01000005">
    <property type="protein sequence ID" value="KKS97814.1"/>
    <property type="molecule type" value="Genomic_DNA"/>
</dbReference>
<gene>
    <name evidence="1" type="ORF">UV73_C0005G0091</name>
</gene>